<dbReference type="InterPro" id="IPR037185">
    <property type="entry name" value="EmrE-like"/>
</dbReference>
<keyword evidence="3" id="KW-0732">Signal</keyword>
<keyword evidence="2" id="KW-0812">Transmembrane</keyword>
<feature type="transmembrane region" description="Helical" evidence="2">
    <location>
        <begin position="250"/>
        <end position="269"/>
    </location>
</feature>
<evidence type="ECO:0000313" key="5">
    <source>
        <dbReference type="Proteomes" id="UP000730482"/>
    </source>
</evidence>
<accession>A0ABS5KJC8</accession>
<sequence length="298" mass="30212">MGLAWGLAAAVVCALAYGAATVFQAIGAARTKDTAGAGVDPRVLIRALSQLPFLAGVGMDTVGLVADLVALEKLPLFAVQAIMNCSLAVTALLAVPLLKAKLSRRDWIAVGTVVLGLILVGISAGAESPVHVGRDVHWGLLVAVVVLIAGSFFAIWKLGGNPVVLAAFAGSLFGAFAICVRILPDLHPVALLTDPAAYAGVIASITGFLFFTTALQRGSVTMATATLVVGETGLPALLGFTLFHDHTRHGFVPVAVVGFLCAVGGAVALSRFGEAEPHQSGPGDGQDVGAVSESSATK</sequence>
<evidence type="ECO:0008006" key="6">
    <source>
        <dbReference type="Google" id="ProtNLM"/>
    </source>
</evidence>
<keyword evidence="2" id="KW-0472">Membrane</keyword>
<feature type="chain" id="PRO_5045128675" description="Integral membrane protein" evidence="3">
    <location>
        <begin position="25"/>
        <end position="298"/>
    </location>
</feature>
<organism evidence="4 5">
    <name type="scientific">Catenulispora pinistramenti</name>
    <dbReference type="NCBI Taxonomy" id="2705254"/>
    <lineage>
        <taxon>Bacteria</taxon>
        <taxon>Bacillati</taxon>
        <taxon>Actinomycetota</taxon>
        <taxon>Actinomycetes</taxon>
        <taxon>Catenulisporales</taxon>
        <taxon>Catenulisporaceae</taxon>
        <taxon>Catenulispora</taxon>
    </lineage>
</organism>
<evidence type="ECO:0000256" key="2">
    <source>
        <dbReference type="SAM" id="Phobius"/>
    </source>
</evidence>
<evidence type="ECO:0000313" key="4">
    <source>
        <dbReference type="EMBL" id="MBS2546253.1"/>
    </source>
</evidence>
<feature type="signal peptide" evidence="3">
    <location>
        <begin position="1"/>
        <end position="24"/>
    </location>
</feature>
<feature type="transmembrane region" description="Helical" evidence="2">
    <location>
        <begin position="74"/>
        <end position="95"/>
    </location>
</feature>
<evidence type="ECO:0000256" key="1">
    <source>
        <dbReference type="SAM" id="MobiDB-lite"/>
    </source>
</evidence>
<feature type="transmembrane region" description="Helical" evidence="2">
    <location>
        <begin position="107"/>
        <end position="126"/>
    </location>
</feature>
<keyword evidence="5" id="KW-1185">Reference proteome</keyword>
<dbReference type="PANTHER" id="PTHR40761">
    <property type="entry name" value="CONSERVED INTEGRAL MEMBRANE ALANINE VALINE AND LEUCINE RICH PROTEIN-RELATED"/>
    <property type="match status" value="1"/>
</dbReference>
<gene>
    <name evidence="4" type="ORF">KGQ19_05175</name>
</gene>
<feature type="transmembrane region" description="Helical" evidence="2">
    <location>
        <begin position="222"/>
        <end position="244"/>
    </location>
</feature>
<dbReference type="SUPFAM" id="SSF103481">
    <property type="entry name" value="Multidrug resistance efflux transporter EmrE"/>
    <property type="match status" value="1"/>
</dbReference>
<comment type="caution">
    <text evidence="4">The sequence shown here is derived from an EMBL/GenBank/DDBJ whole genome shotgun (WGS) entry which is preliminary data.</text>
</comment>
<dbReference type="PANTHER" id="PTHR40761:SF1">
    <property type="entry name" value="CONSERVED INTEGRAL MEMBRANE ALANINE VALINE AND LEUCINE RICH PROTEIN-RELATED"/>
    <property type="match status" value="1"/>
</dbReference>
<protein>
    <recommendedName>
        <fullName evidence="6">Integral membrane protein</fullName>
    </recommendedName>
</protein>
<feature type="transmembrane region" description="Helical" evidence="2">
    <location>
        <begin position="138"/>
        <end position="156"/>
    </location>
</feature>
<keyword evidence="2" id="KW-1133">Transmembrane helix</keyword>
<dbReference type="Gene3D" id="1.10.3730.20">
    <property type="match status" value="1"/>
</dbReference>
<evidence type="ECO:0000256" key="3">
    <source>
        <dbReference type="SAM" id="SignalP"/>
    </source>
</evidence>
<feature type="region of interest" description="Disordered" evidence="1">
    <location>
        <begin position="275"/>
        <end position="298"/>
    </location>
</feature>
<dbReference type="RefSeq" id="WP_212007904.1">
    <property type="nucleotide sequence ID" value="NZ_JAAFYZ010000011.1"/>
</dbReference>
<reference evidence="4 5" key="1">
    <citation type="submission" date="2020-02" db="EMBL/GenBank/DDBJ databases">
        <title>Acidophilic actinobacteria isolated from forest soil.</title>
        <authorList>
            <person name="Golinska P."/>
        </authorList>
    </citation>
    <scope>NUCLEOTIDE SEQUENCE [LARGE SCALE GENOMIC DNA]</scope>
    <source>
        <strain evidence="4 5">NL8</strain>
    </source>
</reference>
<feature type="transmembrane region" description="Helical" evidence="2">
    <location>
        <begin position="196"/>
        <end position="215"/>
    </location>
</feature>
<dbReference type="EMBL" id="JAAFYZ010000011">
    <property type="protein sequence ID" value="MBS2546253.1"/>
    <property type="molecule type" value="Genomic_DNA"/>
</dbReference>
<proteinExistence type="predicted"/>
<dbReference type="Proteomes" id="UP000730482">
    <property type="component" value="Unassembled WGS sequence"/>
</dbReference>
<name>A0ABS5KJC8_9ACTN</name>
<feature type="transmembrane region" description="Helical" evidence="2">
    <location>
        <begin position="163"/>
        <end position="184"/>
    </location>
</feature>